<feature type="compositionally biased region" description="Low complexity" evidence="1">
    <location>
        <begin position="265"/>
        <end position="283"/>
    </location>
</feature>
<accession>A0A7C3ZHX8</accession>
<dbReference type="EMBL" id="DSPX01000008">
    <property type="protein sequence ID" value="HGF99301.1"/>
    <property type="molecule type" value="Genomic_DNA"/>
</dbReference>
<keyword evidence="2" id="KW-1133">Transmembrane helix</keyword>
<evidence type="ECO:0000256" key="2">
    <source>
        <dbReference type="SAM" id="Phobius"/>
    </source>
</evidence>
<keyword evidence="2" id="KW-0812">Transmembrane</keyword>
<feature type="transmembrane region" description="Helical" evidence="2">
    <location>
        <begin position="34"/>
        <end position="52"/>
    </location>
</feature>
<organism evidence="3">
    <name type="scientific">Planktothricoides sp. SpSt-374</name>
    <dbReference type="NCBI Taxonomy" id="2282167"/>
    <lineage>
        <taxon>Bacteria</taxon>
        <taxon>Bacillati</taxon>
        <taxon>Cyanobacteriota</taxon>
        <taxon>Cyanophyceae</taxon>
        <taxon>Oscillatoriophycideae</taxon>
        <taxon>Oscillatoriales</taxon>
        <taxon>Oscillatoriaceae</taxon>
        <taxon>Planktothricoides</taxon>
    </lineage>
</organism>
<keyword evidence="2" id="KW-0472">Membrane</keyword>
<sequence length="289" mass="32476">MSRPIIVVQPLLAPTAAPKDSPVNKLLADPIGMGLSGVLFFLLIASLVFSKIQLSNYDKKLKFEQFKNQEMQKKMKMAIETISKMEKNPDLIHSREFNLDYLRMRMAEENFHFAIVNQIKVKVKDRITVALRPNAENQGKGRQVDEVFDVTYETGEIAKIEKRVLFRIQIKLTKLPTQATSKTISQIIDCLENYLTEKEDHDTWQPTIQGRVAYIHWDQTAKPTPMLVLEQSNEGVNVTFRTTTRRNVAATPDLLDGQTSIPGVTRRSGAGGRSSSAGGSKTSGGKRSR</sequence>
<reference evidence="3" key="1">
    <citation type="journal article" date="2020" name="mSystems">
        <title>Genome- and Community-Level Interaction Insights into Carbon Utilization and Element Cycling Functions of Hydrothermarchaeota in Hydrothermal Sediment.</title>
        <authorList>
            <person name="Zhou Z."/>
            <person name="Liu Y."/>
            <person name="Xu W."/>
            <person name="Pan J."/>
            <person name="Luo Z.H."/>
            <person name="Li M."/>
        </authorList>
    </citation>
    <scope>NUCLEOTIDE SEQUENCE [LARGE SCALE GENOMIC DNA]</scope>
    <source>
        <strain evidence="3">SpSt-374</strain>
    </source>
</reference>
<gene>
    <name evidence="3" type="ORF">ENR15_01135</name>
</gene>
<dbReference type="AlphaFoldDB" id="A0A7C3ZHX8"/>
<protein>
    <submittedName>
        <fullName evidence="3">Uncharacterized protein</fullName>
    </submittedName>
</protein>
<comment type="caution">
    <text evidence="3">The sequence shown here is derived from an EMBL/GenBank/DDBJ whole genome shotgun (WGS) entry which is preliminary data.</text>
</comment>
<feature type="region of interest" description="Disordered" evidence="1">
    <location>
        <begin position="249"/>
        <end position="289"/>
    </location>
</feature>
<proteinExistence type="predicted"/>
<name>A0A7C3ZHX8_9CYAN</name>
<evidence type="ECO:0000256" key="1">
    <source>
        <dbReference type="SAM" id="MobiDB-lite"/>
    </source>
</evidence>
<evidence type="ECO:0000313" key="3">
    <source>
        <dbReference type="EMBL" id="HGF99301.1"/>
    </source>
</evidence>